<evidence type="ECO:0000313" key="10">
    <source>
        <dbReference type="EMBL" id="QTD99504.1"/>
    </source>
</evidence>
<sequence>MNARTLDLDLARQALASQPFSVYLGARLTAFGDGAATLELDVREELRQQNGFLHGGVLGYAADNALTFAAGTVAGPRLLTAGYTIDYLRPARGEVLRAHAQVVRPGRTRVVCRCDLYTIDAAGDATLCAVAQGAIALTPDVRSQPAGGRLTEIPAGSPNHPPRTSTPVGTEGSAGSRR</sequence>
<protein>
    <recommendedName>
        <fullName evidence="6">Medium/long-chain acyl-CoA thioesterase YigI</fullName>
        <ecNumber evidence="5">3.1.2.20</ecNumber>
    </recommendedName>
</protein>
<evidence type="ECO:0000256" key="1">
    <source>
        <dbReference type="ARBA" id="ARBA00022801"/>
    </source>
</evidence>
<proteinExistence type="inferred from homology"/>
<evidence type="ECO:0000256" key="4">
    <source>
        <dbReference type="ARBA" id="ARBA00038381"/>
    </source>
</evidence>
<name>A0ABX7TRZ0_STRCY</name>
<keyword evidence="1" id="KW-0378">Hydrolase</keyword>
<feature type="domain" description="Thioesterase" evidence="9">
    <location>
        <begin position="50"/>
        <end position="119"/>
    </location>
</feature>
<dbReference type="SUPFAM" id="SSF54637">
    <property type="entry name" value="Thioesterase/thiol ester dehydrase-isomerase"/>
    <property type="match status" value="1"/>
</dbReference>
<keyword evidence="11" id="KW-1185">Reference proteome</keyword>
<dbReference type="InterPro" id="IPR006683">
    <property type="entry name" value="Thioestr_dom"/>
</dbReference>
<dbReference type="Gene3D" id="3.10.129.10">
    <property type="entry name" value="Hotdog Thioesterase"/>
    <property type="match status" value="1"/>
</dbReference>
<evidence type="ECO:0000256" key="8">
    <source>
        <dbReference type="SAM" id="MobiDB-lite"/>
    </source>
</evidence>
<feature type="region of interest" description="Disordered" evidence="8">
    <location>
        <begin position="141"/>
        <end position="178"/>
    </location>
</feature>
<dbReference type="Proteomes" id="UP000663908">
    <property type="component" value="Chromosome"/>
</dbReference>
<dbReference type="InterPro" id="IPR029069">
    <property type="entry name" value="HotDog_dom_sf"/>
</dbReference>
<dbReference type="CDD" id="cd03443">
    <property type="entry name" value="PaaI_thioesterase"/>
    <property type="match status" value="1"/>
</dbReference>
<dbReference type="EC" id="3.1.2.20" evidence="5"/>
<evidence type="ECO:0000313" key="11">
    <source>
        <dbReference type="Proteomes" id="UP000663908"/>
    </source>
</evidence>
<organism evidence="10 11">
    <name type="scientific">Streptomyces cyanogenus</name>
    <dbReference type="NCBI Taxonomy" id="80860"/>
    <lineage>
        <taxon>Bacteria</taxon>
        <taxon>Bacillati</taxon>
        <taxon>Actinomycetota</taxon>
        <taxon>Actinomycetes</taxon>
        <taxon>Kitasatosporales</taxon>
        <taxon>Streptomycetaceae</taxon>
        <taxon>Streptomyces</taxon>
    </lineage>
</organism>
<evidence type="ECO:0000256" key="7">
    <source>
        <dbReference type="ARBA" id="ARBA00048062"/>
    </source>
</evidence>
<evidence type="ECO:0000259" key="9">
    <source>
        <dbReference type="Pfam" id="PF03061"/>
    </source>
</evidence>
<reference evidence="10 11" key="1">
    <citation type="submission" date="2021-03" db="EMBL/GenBank/DDBJ databases">
        <title>Complete genome sequence of Streptomyces cyanogenus S136, producer of anticancer angucycline landomycin A.</title>
        <authorList>
            <person name="Hrab P."/>
            <person name="Ruckert C."/>
            <person name="Busche T."/>
            <person name="Ostash I."/>
            <person name="Kalinowski J."/>
            <person name="Fedorenko V."/>
            <person name="Yushchuk O."/>
            <person name="Ostash B."/>
        </authorList>
    </citation>
    <scope>NUCLEOTIDE SEQUENCE [LARGE SCALE GENOMIC DNA]</scope>
    <source>
        <strain evidence="10 11">S136</strain>
    </source>
</reference>
<gene>
    <name evidence="10" type="ORF">S1361_19345</name>
</gene>
<evidence type="ECO:0000256" key="3">
    <source>
        <dbReference type="ARBA" id="ARBA00036002"/>
    </source>
</evidence>
<dbReference type="Pfam" id="PF03061">
    <property type="entry name" value="4HBT"/>
    <property type="match status" value="1"/>
</dbReference>
<dbReference type="PANTHER" id="PTHR43240:SF20">
    <property type="entry name" value="MEDIUM_LONG-CHAIN ACYL-COA THIOESTERASE YIGI"/>
    <property type="match status" value="1"/>
</dbReference>
<comment type="catalytic activity">
    <reaction evidence="7">
        <text>a medium-chain fatty acyl-CoA + H2O = a medium-chain fatty acid + CoA + H(+)</text>
        <dbReference type="Rhea" id="RHEA:68184"/>
        <dbReference type="ChEBI" id="CHEBI:15377"/>
        <dbReference type="ChEBI" id="CHEBI:15378"/>
        <dbReference type="ChEBI" id="CHEBI:57287"/>
        <dbReference type="ChEBI" id="CHEBI:59558"/>
        <dbReference type="ChEBI" id="CHEBI:90546"/>
    </reaction>
</comment>
<dbReference type="EMBL" id="CP071839">
    <property type="protein sequence ID" value="QTD99504.1"/>
    <property type="molecule type" value="Genomic_DNA"/>
</dbReference>
<comment type="catalytic activity">
    <reaction evidence="3">
        <text>a long-chain fatty acyl-CoA + H2O = a long-chain fatty acid + CoA + H(+)</text>
        <dbReference type="Rhea" id="RHEA:67680"/>
        <dbReference type="ChEBI" id="CHEBI:15377"/>
        <dbReference type="ChEBI" id="CHEBI:15378"/>
        <dbReference type="ChEBI" id="CHEBI:57287"/>
        <dbReference type="ChEBI" id="CHEBI:57560"/>
        <dbReference type="ChEBI" id="CHEBI:83139"/>
    </reaction>
</comment>
<dbReference type="PANTHER" id="PTHR43240">
    <property type="entry name" value="1,4-DIHYDROXY-2-NAPHTHOYL-COA THIOESTERASE 1"/>
    <property type="match status" value="1"/>
</dbReference>
<dbReference type="InterPro" id="IPR003736">
    <property type="entry name" value="PAAI_dom"/>
</dbReference>
<evidence type="ECO:0000256" key="5">
    <source>
        <dbReference type="ARBA" id="ARBA00038894"/>
    </source>
</evidence>
<comment type="similarity">
    <text evidence="4">Belongs to the YigI thioesterase family.</text>
</comment>
<evidence type="ECO:0000256" key="2">
    <source>
        <dbReference type="ARBA" id="ARBA00035880"/>
    </source>
</evidence>
<evidence type="ECO:0000256" key="6">
    <source>
        <dbReference type="ARBA" id="ARBA00040062"/>
    </source>
</evidence>
<comment type="catalytic activity">
    <reaction evidence="2">
        <text>a fatty acyl-CoA + H2O = a fatty acid + CoA + H(+)</text>
        <dbReference type="Rhea" id="RHEA:16781"/>
        <dbReference type="ChEBI" id="CHEBI:15377"/>
        <dbReference type="ChEBI" id="CHEBI:15378"/>
        <dbReference type="ChEBI" id="CHEBI:28868"/>
        <dbReference type="ChEBI" id="CHEBI:57287"/>
        <dbReference type="ChEBI" id="CHEBI:77636"/>
        <dbReference type="EC" id="3.1.2.20"/>
    </reaction>
</comment>
<dbReference type="NCBIfam" id="TIGR00369">
    <property type="entry name" value="unchar_dom_1"/>
    <property type="match status" value="1"/>
</dbReference>
<accession>A0ABX7TRZ0</accession>